<evidence type="ECO:0000256" key="11">
    <source>
        <dbReference type="ARBA" id="ARBA00048348"/>
    </source>
</evidence>
<dbReference type="GO" id="GO:0009986">
    <property type="term" value="C:cell surface"/>
    <property type="evidence" value="ECO:0007669"/>
    <property type="project" value="Ensembl"/>
</dbReference>
<dbReference type="InParanoid" id="W5MJS1"/>
<dbReference type="GO" id="GO:0036269">
    <property type="term" value="P:swimming behavior"/>
    <property type="evidence" value="ECO:0007669"/>
    <property type="project" value="Ensembl"/>
</dbReference>
<dbReference type="SMART" id="SM00159">
    <property type="entry name" value="PTX"/>
    <property type="match status" value="1"/>
</dbReference>
<dbReference type="Ensembl" id="ENSLOCT00000008640.1">
    <property type="protein sequence ID" value="ENSLOCP00000008630.1"/>
    <property type="gene ID" value="ENSLOCG00000007130.1"/>
</dbReference>
<keyword evidence="7" id="KW-1015">Disulfide bond</keyword>
<dbReference type="FunFam" id="3.10.200.10:FF:000003">
    <property type="entry name" value="Carbonic anhydrase 12"/>
    <property type="match status" value="1"/>
</dbReference>
<feature type="signal peptide" evidence="13">
    <location>
        <begin position="1"/>
        <end position="29"/>
    </location>
</feature>
<organism evidence="16 17">
    <name type="scientific">Lepisosteus oculatus</name>
    <name type="common">Spotted gar</name>
    <dbReference type="NCBI Taxonomy" id="7918"/>
    <lineage>
        <taxon>Eukaryota</taxon>
        <taxon>Metazoa</taxon>
        <taxon>Chordata</taxon>
        <taxon>Craniata</taxon>
        <taxon>Vertebrata</taxon>
        <taxon>Euteleostomi</taxon>
        <taxon>Actinopterygii</taxon>
        <taxon>Neopterygii</taxon>
        <taxon>Holostei</taxon>
        <taxon>Semionotiformes</taxon>
        <taxon>Lepisosteidae</taxon>
        <taxon>Lepisosteus</taxon>
    </lineage>
</organism>
<keyword evidence="8" id="KW-0325">Glycoprotein</keyword>
<evidence type="ECO:0000313" key="17">
    <source>
        <dbReference type="Proteomes" id="UP000018468"/>
    </source>
</evidence>
<evidence type="ECO:0000256" key="9">
    <source>
        <dbReference type="ARBA" id="ARBA00023239"/>
    </source>
</evidence>
<name>W5MJS1_LEPOC</name>
<feature type="domain" description="Pentraxin (PTX)" evidence="15">
    <location>
        <begin position="348"/>
        <end position="546"/>
    </location>
</feature>
<dbReference type="EMBL" id="AHAT01009859">
    <property type="status" value="NOT_ANNOTATED_CDS"/>
    <property type="molecule type" value="Genomic_DNA"/>
</dbReference>
<evidence type="ECO:0000256" key="4">
    <source>
        <dbReference type="ARBA" id="ARBA00022525"/>
    </source>
</evidence>
<reference evidence="16" key="2">
    <citation type="submission" date="2025-08" db="UniProtKB">
        <authorList>
            <consortium name="Ensembl"/>
        </authorList>
    </citation>
    <scope>IDENTIFICATION</scope>
</reference>
<evidence type="ECO:0000256" key="12">
    <source>
        <dbReference type="PROSITE-ProRule" id="PRU01172"/>
    </source>
</evidence>
<dbReference type="Pfam" id="PF00194">
    <property type="entry name" value="Carb_anhydrase"/>
    <property type="match status" value="1"/>
</dbReference>
<dbReference type="InterPro" id="IPR001148">
    <property type="entry name" value="CA_dom"/>
</dbReference>
<evidence type="ECO:0000256" key="2">
    <source>
        <dbReference type="ARBA" id="ARBA00004613"/>
    </source>
</evidence>
<dbReference type="eggNOG" id="KOG0382">
    <property type="taxonomic scope" value="Eukaryota"/>
</dbReference>
<keyword evidence="6 13" id="KW-0862">Zinc</keyword>
<dbReference type="InterPro" id="IPR018338">
    <property type="entry name" value="Carbonic_anhydrase_a-class_CS"/>
</dbReference>
<comment type="catalytic activity">
    <reaction evidence="11 13">
        <text>hydrogencarbonate + H(+) = CO2 + H2O</text>
        <dbReference type="Rhea" id="RHEA:10748"/>
        <dbReference type="ChEBI" id="CHEBI:15377"/>
        <dbReference type="ChEBI" id="CHEBI:15378"/>
        <dbReference type="ChEBI" id="CHEBI:16526"/>
        <dbReference type="ChEBI" id="CHEBI:17544"/>
        <dbReference type="EC" id="4.2.1.1"/>
    </reaction>
</comment>
<comment type="subcellular location">
    <subcellularLocation>
        <location evidence="2">Secreted</location>
    </subcellularLocation>
</comment>
<dbReference type="GeneTree" id="ENSGT00940000160409"/>
<comment type="similarity">
    <text evidence="3 13">Belongs to the alpha-carbonic anhydrase family.</text>
</comment>
<evidence type="ECO:0000259" key="15">
    <source>
        <dbReference type="PROSITE" id="PS51828"/>
    </source>
</evidence>
<dbReference type="CDD" id="cd03125">
    <property type="entry name" value="alpha_CA_VI"/>
    <property type="match status" value="1"/>
</dbReference>
<protein>
    <recommendedName>
        <fullName evidence="13">Carbonic anhydrase</fullName>
        <ecNumber evidence="13">4.2.1.1</ecNumber>
    </recommendedName>
</protein>
<reference evidence="17" key="1">
    <citation type="submission" date="2011-12" db="EMBL/GenBank/DDBJ databases">
        <title>The Draft Genome of Lepisosteus oculatus.</title>
        <authorList>
            <consortium name="The Broad Institute Genome Assembly &amp; Analysis Group"/>
            <consortium name="Computational R&amp;D Group"/>
            <consortium name="and Sequencing Platform"/>
            <person name="Di Palma F."/>
            <person name="Alfoldi J."/>
            <person name="Johnson J."/>
            <person name="Berlin A."/>
            <person name="Gnerre S."/>
            <person name="Jaffe D."/>
            <person name="MacCallum I."/>
            <person name="Young S."/>
            <person name="Walker B.J."/>
            <person name="Lander E.S."/>
            <person name="Lindblad-Toh K."/>
        </authorList>
    </citation>
    <scope>NUCLEOTIDE SEQUENCE [LARGE SCALE GENOMIC DNA]</scope>
</reference>
<evidence type="ECO:0000256" key="10">
    <source>
        <dbReference type="ARBA" id="ARBA00025355"/>
    </source>
</evidence>
<proteinExistence type="inferred from homology"/>
<keyword evidence="13" id="KW-0732">Signal</keyword>
<dbReference type="EC" id="4.2.1.1" evidence="13"/>
<dbReference type="SUPFAM" id="SSF49899">
    <property type="entry name" value="Concanavalin A-like lectins/glucanases"/>
    <property type="match status" value="1"/>
</dbReference>
<comment type="caution">
    <text evidence="12">Lacks conserved residue(s) required for the propagation of feature annotation.</text>
</comment>
<dbReference type="Proteomes" id="UP000018468">
    <property type="component" value="Linkage group LG25"/>
</dbReference>
<evidence type="ECO:0000256" key="8">
    <source>
        <dbReference type="ARBA" id="ARBA00023180"/>
    </source>
</evidence>
<evidence type="ECO:0000256" key="5">
    <source>
        <dbReference type="ARBA" id="ARBA00022723"/>
    </source>
</evidence>
<keyword evidence="9 13" id="KW-0456">Lyase</keyword>
<accession>W5MJS1</accession>
<evidence type="ECO:0000256" key="7">
    <source>
        <dbReference type="ARBA" id="ARBA00023157"/>
    </source>
</evidence>
<keyword evidence="17" id="KW-1185">Reference proteome</keyword>
<dbReference type="InterPro" id="IPR023561">
    <property type="entry name" value="Carbonic_anhydrase_a-class"/>
</dbReference>
<reference evidence="16" key="3">
    <citation type="submission" date="2025-09" db="UniProtKB">
        <authorList>
            <consortium name="Ensembl"/>
        </authorList>
    </citation>
    <scope>IDENTIFICATION</scope>
</reference>
<evidence type="ECO:0000313" key="16">
    <source>
        <dbReference type="Ensembl" id="ENSLOCP00000008630.1"/>
    </source>
</evidence>
<dbReference type="InterPro" id="IPR001759">
    <property type="entry name" value="PTX_dom"/>
</dbReference>
<feature type="chain" id="PRO_5025094453" description="Carbonic anhydrase" evidence="13">
    <location>
        <begin position="30"/>
        <end position="547"/>
    </location>
</feature>
<keyword evidence="4" id="KW-0964">Secreted</keyword>
<keyword evidence="5 13" id="KW-0479">Metal-binding</keyword>
<dbReference type="SUPFAM" id="SSF51069">
    <property type="entry name" value="Carbonic anhydrase"/>
    <property type="match status" value="1"/>
</dbReference>
<dbReference type="AlphaFoldDB" id="W5MJS1"/>
<dbReference type="GO" id="GO:0005615">
    <property type="term" value="C:extracellular space"/>
    <property type="evidence" value="ECO:0000318"/>
    <property type="project" value="GO_Central"/>
</dbReference>
<comment type="function">
    <text evidence="10">Reversible hydration of carbon dioxide. Its role in saliva is unknown.</text>
</comment>
<dbReference type="InterPro" id="IPR013320">
    <property type="entry name" value="ConA-like_dom_sf"/>
</dbReference>
<comment type="cofactor">
    <cofactor evidence="1 13">
        <name>Zn(2+)</name>
        <dbReference type="ChEBI" id="CHEBI:29105"/>
    </cofactor>
</comment>
<evidence type="ECO:0000256" key="3">
    <source>
        <dbReference type="ARBA" id="ARBA00010718"/>
    </source>
</evidence>
<evidence type="ECO:0000259" key="14">
    <source>
        <dbReference type="PROSITE" id="PS51144"/>
    </source>
</evidence>
<evidence type="ECO:0000256" key="13">
    <source>
        <dbReference type="RuleBase" id="RU367011"/>
    </source>
</evidence>
<dbReference type="PROSITE" id="PS51828">
    <property type="entry name" value="PTX_2"/>
    <property type="match status" value="1"/>
</dbReference>
<dbReference type="PANTHER" id="PTHR18952:SF110">
    <property type="entry name" value="CARBONIC ANHYDRASE 6"/>
    <property type="match status" value="1"/>
</dbReference>
<dbReference type="PROSITE" id="PS00162">
    <property type="entry name" value="ALPHA_CA_1"/>
    <property type="match status" value="1"/>
</dbReference>
<dbReference type="GO" id="GO:0008270">
    <property type="term" value="F:zinc ion binding"/>
    <property type="evidence" value="ECO:0007669"/>
    <property type="project" value="UniProtKB-UniRule"/>
</dbReference>
<dbReference type="Gene3D" id="3.10.200.10">
    <property type="entry name" value="Alpha carbonic anhydrase"/>
    <property type="match status" value="1"/>
</dbReference>
<feature type="domain" description="Alpha-carbonic anhydrase" evidence="14">
    <location>
        <begin position="35"/>
        <end position="293"/>
    </location>
</feature>
<dbReference type="GO" id="GO:0004089">
    <property type="term" value="F:carbonate dehydratase activity"/>
    <property type="evidence" value="ECO:0000318"/>
    <property type="project" value="GO_Central"/>
</dbReference>
<dbReference type="Bgee" id="ENSLOCG00000007130">
    <property type="expression patterns" value="Expressed in liver and 10 other cell types or tissues"/>
</dbReference>
<dbReference type="SMART" id="SM01057">
    <property type="entry name" value="Carb_anhydrase"/>
    <property type="match status" value="1"/>
</dbReference>
<dbReference type="STRING" id="7918.ENSLOCP00000008630"/>
<dbReference type="InterPro" id="IPR036398">
    <property type="entry name" value="CA_dom_sf"/>
</dbReference>
<dbReference type="Gene3D" id="2.60.120.200">
    <property type="match status" value="1"/>
</dbReference>
<dbReference type="OMA" id="HWATKYP"/>
<evidence type="ECO:0000256" key="1">
    <source>
        <dbReference type="ARBA" id="ARBA00001947"/>
    </source>
</evidence>
<dbReference type="PROSITE" id="PS51257">
    <property type="entry name" value="PROKAR_LIPOPROTEIN"/>
    <property type="match status" value="1"/>
</dbReference>
<evidence type="ECO:0000256" key="6">
    <source>
        <dbReference type="ARBA" id="ARBA00022833"/>
    </source>
</evidence>
<dbReference type="PANTHER" id="PTHR18952">
    <property type="entry name" value="CARBONIC ANHYDRASE"/>
    <property type="match status" value="1"/>
</dbReference>
<dbReference type="PRINTS" id="PR00895">
    <property type="entry name" value="PENTAXIN"/>
</dbReference>
<sequence>MYRLLLFRSSAMTWEFCLCFCFLLAGVSCDKIQGIHWSYKEGSLDEAHWAEKYPACGGLKQSPIDIQRKRVRYNPKMLQLELTGYDGPQKGNSLMTNNGHSVQINLPPSMVITQGLPGRYTAVQMHLHWGGMDLEASGSEHTMDGIRFMAELHVVHYNSDKYKSFAEAVDKPDGLAVLAFFYEDGHFENTYYSDFISNLKYIRYAGQSMIISSVNVRSMLPENLSHFFRYQGSLTTPPCYESILWTVFDTPITLSHSQIRKLESTLMDYRNQTLWNDYRVAQSLNDRVVESSFLPRLGKGKAAFCRQEEIESKLLKIEGMINSLGKQIQTVIPRELSATAQPGKKPHAPLVFHFPERNTKSYAEVHHEHGMALSSFTVCMHIKLKASGVHTVLSYSSAGHDNELLITAGYEVGLWVGNEFVNFPHSFRSQNWGSYCLTWASHSGGAELWLNGLVSEEQYLRSGYVLRPGGTLILGKDQDGLLGISDADAFVGHMTDVHVWDYVLSSSEIREQMSCRNGTQKGNVFSWGATAVSLHGGVRLESEDRCP</sequence>
<dbReference type="PROSITE" id="PS51144">
    <property type="entry name" value="ALPHA_CA_2"/>
    <property type="match status" value="1"/>
</dbReference>
<dbReference type="Pfam" id="PF00354">
    <property type="entry name" value="Pentaxin"/>
    <property type="match status" value="1"/>
</dbReference>